<keyword evidence="1" id="KW-0812">Transmembrane</keyword>
<evidence type="ECO:0000313" key="2">
    <source>
        <dbReference type="EMBL" id="MBC2834538.1"/>
    </source>
</evidence>
<evidence type="ECO:0000256" key="1">
    <source>
        <dbReference type="SAM" id="Phobius"/>
    </source>
</evidence>
<evidence type="ECO:0000313" key="3">
    <source>
        <dbReference type="Proteomes" id="UP000555411"/>
    </source>
</evidence>
<dbReference type="Proteomes" id="UP000555411">
    <property type="component" value="Unassembled WGS sequence"/>
</dbReference>
<name>A0A842I6G0_9RHOB</name>
<keyword evidence="3" id="KW-1185">Reference proteome</keyword>
<comment type="caution">
    <text evidence="2">The sequence shown here is derived from an EMBL/GenBank/DDBJ whole genome shotgun (WGS) entry which is preliminary data.</text>
</comment>
<protein>
    <submittedName>
        <fullName evidence="2">Uncharacterized protein</fullName>
    </submittedName>
</protein>
<gene>
    <name evidence="2" type="ORF">H7F16_03410</name>
</gene>
<dbReference type="EMBL" id="JACLQD010000001">
    <property type="protein sequence ID" value="MBC2834538.1"/>
    <property type="molecule type" value="Genomic_DNA"/>
</dbReference>
<organism evidence="2 3">
    <name type="scientific">Paragemmobacter straminiformis</name>
    <dbReference type="NCBI Taxonomy" id="2045119"/>
    <lineage>
        <taxon>Bacteria</taxon>
        <taxon>Pseudomonadati</taxon>
        <taxon>Pseudomonadota</taxon>
        <taxon>Alphaproteobacteria</taxon>
        <taxon>Rhodobacterales</taxon>
        <taxon>Paracoccaceae</taxon>
        <taxon>Paragemmobacter</taxon>
    </lineage>
</organism>
<keyword evidence="1" id="KW-1133">Transmembrane helix</keyword>
<feature type="transmembrane region" description="Helical" evidence="1">
    <location>
        <begin position="181"/>
        <end position="203"/>
    </location>
</feature>
<feature type="transmembrane region" description="Helical" evidence="1">
    <location>
        <begin position="79"/>
        <end position="96"/>
    </location>
</feature>
<dbReference type="AlphaFoldDB" id="A0A842I6G0"/>
<sequence length="263" mass="28065">MALAVLPSVVLPGMSADAKQMAALVALFVGLMTFVEYNSAAPSLIEFRDAAPFNRFRFGLLFAVVLLLTLSLRDAESSGALTALVAAVAGLLAHLLDFQFSPVRLAALMLDPASELEAGAKLREAAALAYAVSLLGMLGGVMLLQAVRWPWRGPAFNVWINLPTFDPTAGHDVIIRLRRDALVNVALGVFLPFLVPAGVRLILGGFEAAALASAQTLIWTMAAWAFLPASLVLRGVAMLRVAWMVEQKRRDTALAFDEGPLLA</sequence>
<feature type="transmembrane region" description="Helical" evidence="1">
    <location>
        <begin position="223"/>
        <end position="243"/>
    </location>
</feature>
<proteinExistence type="predicted"/>
<accession>A0A842I6G0</accession>
<feature type="transmembrane region" description="Helical" evidence="1">
    <location>
        <begin position="56"/>
        <end position="72"/>
    </location>
</feature>
<reference evidence="2 3" key="1">
    <citation type="journal article" date="2017" name="Int. J. Syst. Evol. Microbiol.">
        <title>Gemmobacter straminiformis sp. nov., isolated from an artificial fountain.</title>
        <authorList>
            <person name="Kang J.Y."/>
            <person name="Kim M.J."/>
            <person name="Chun J."/>
            <person name="Son K.P."/>
            <person name="Jahng K.Y."/>
        </authorList>
    </citation>
    <scope>NUCLEOTIDE SEQUENCE [LARGE SCALE GENOMIC DNA]</scope>
    <source>
        <strain evidence="2 3">CAM-8</strain>
    </source>
</reference>
<feature type="transmembrane region" description="Helical" evidence="1">
    <location>
        <begin position="125"/>
        <end position="144"/>
    </location>
</feature>
<keyword evidence="1" id="KW-0472">Membrane</keyword>